<feature type="compositionally biased region" description="Basic and acidic residues" evidence="1">
    <location>
        <begin position="489"/>
        <end position="499"/>
    </location>
</feature>
<dbReference type="GO" id="GO:0030479">
    <property type="term" value="C:actin cortical patch"/>
    <property type="evidence" value="ECO:0007669"/>
    <property type="project" value="TreeGrafter"/>
</dbReference>
<dbReference type="InterPro" id="IPR016024">
    <property type="entry name" value="ARM-type_fold"/>
</dbReference>
<feature type="region of interest" description="Disordered" evidence="1">
    <location>
        <begin position="445"/>
        <end position="506"/>
    </location>
</feature>
<organism evidence="3 4">
    <name type="scientific">Hortaea werneckii</name>
    <name type="common">Black yeast</name>
    <name type="synonym">Cladosporium werneckii</name>
    <dbReference type="NCBI Taxonomy" id="91943"/>
    <lineage>
        <taxon>Eukaryota</taxon>
        <taxon>Fungi</taxon>
        <taxon>Dikarya</taxon>
        <taxon>Ascomycota</taxon>
        <taxon>Pezizomycotina</taxon>
        <taxon>Dothideomycetes</taxon>
        <taxon>Dothideomycetidae</taxon>
        <taxon>Mycosphaerellales</taxon>
        <taxon>Teratosphaeriaceae</taxon>
        <taxon>Hortaea</taxon>
    </lineage>
</organism>
<name>A0A3M7ITI3_HORWE</name>
<dbReference type="EMBL" id="QWIT01000192">
    <property type="protein sequence ID" value="RMZ28760.1"/>
    <property type="molecule type" value="Genomic_DNA"/>
</dbReference>
<dbReference type="PANTHER" id="PTHR13357">
    <property type="entry name" value="SH3 ADAPTER PROTEIN SPIN90 NCK INTERACTING PROTEIN WITH SH3 DOMAIN"/>
    <property type="match status" value="1"/>
</dbReference>
<evidence type="ECO:0000259" key="2">
    <source>
        <dbReference type="Pfam" id="PF09431"/>
    </source>
</evidence>
<accession>A0A3M7ITI3</accession>
<feature type="domain" description="SPIN90/Ldb17 leucine-rich" evidence="2">
    <location>
        <begin position="203"/>
        <end position="357"/>
    </location>
</feature>
<dbReference type="GO" id="GO:0071933">
    <property type="term" value="F:Arp2/3 complex binding"/>
    <property type="evidence" value="ECO:0007669"/>
    <property type="project" value="TreeGrafter"/>
</dbReference>
<dbReference type="GO" id="GO:0006897">
    <property type="term" value="P:endocytosis"/>
    <property type="evidence" value="ECO:0007669"/>
    <property type="project" value="TreeGrafter"/>
</dbReference>
<evidence type="ECO:0000313" key="4">
    <source>
        <dbReference type="Proteomes" id="UP000281677"/>
    </source>
</evidence>
<sequence>MEAEVSQSLDHEQQFWAGVDSVVTGPSETYELIDDVLRSYLEFTAEHKSGQLLIPRIVKLRADGGQRTSCFRDTMLRAVAINYWMPLCSRWVKSRTSTDWTTLKLSQEDEADTLHLVAAVLLYDGRTNDTAFEMMQSEGAFPRLVELVRDRRDDDIGLYRLLLELLFEMSRIQKLGREDLVTVDDNFILYLLQLIEQLSDDADDPYHYPVIRVLLALNEQYMCLASAPVSPGGSGGPVTNRLLKILSTFGPSYRTFGENLILLLNREAALAPQLLILKLLYLLFTTPSTYEYFYTNDLHVLVDVIIRNLLDLDPGVSRVDDDRDGHRALRHTYLRVLCPLLKNTQLAREGNNYKREEVRRLLFLLVNRSTAHFAPVDETVIRLVIRCKQIAWLRDEGDEQDQEMDRKLAQVAPKDTDVANKLLGMSIGEGGESSLSVVEVAAKVTKEKPSVPAPRRRKKKNAQTADQNGSQNGGLKPPPVDMSASVSSEEAREGDRSPFADDNEAT</sequence>
<proteinExistence type="predicted"/>
<evidence type="ECO:0000313" key="3">
    <source>
        <dbReference type="EMBL" id="RMZ28760.1"/>
    </source>
</evidence>
<dbReference type="AlphaFoldDB" id="A0A3M7ITI3"/>
<dbReference type="GO" id="GO:0000147">
    <property type="term" value="P:actin cortical patch assembly"/>
    <property type="evidence" value="ECO:0007669"/>
    <property type="project" value="TreeGrafter"/>
</dbReference>
<protein>
    <recommendedName>
        <fullName evidence="2">SPIN90/Ldb17 leucine-rich domain-containing protein</fullName>
    </recommendedName>
</protein>
<evidence type="ECO:0000256" key="1">
    <source>
        <dbReference type="SAM" id="MobiDB-lite"/>
    </source>
</evidence>
<reference evidence="3 4" key="1">
    <citation type="journal article" date="2018" name="BMC Genomics">
        <title>Genomic evidence for intraspecific hybridization in a clonal and extremely halotolerant yeast.</title>
        <authorList>
            <person name="Gostincar C."/>
            <person name="Stajich J.E."/>
            <person name="Zupancic J."/>
            <person name="Zalar P."/>
            <person name="Gunde-Cimerman N."/>
        </authorList>
    </citation>
    <scope>NUCLEOTIDE SEQUENCE [LARGE SCALE GENOMIC DNA]</scope>
    <source>
        <strain evidence="3 4">EXF-120</strain>
    </source>
</reference>
<dbReference type="GO" id="GO:0051666">
    <property type="term" value="P:actin cortical patch localization"/>
    <property type="evidence" value="ECO:0007669"/>
    <property type="project" value="TreeGrafter"/>
</dbReference>
<dbReference type="InterPro" id="IPR030125">
    <property type="entry name" value="SPIN90/Ldb17"/>
</dbReference>
<dbReference type="Pfam" id="PF09431">
    <property type="entry name" value="SPIN90_LRD"/>
    <property type="match status" value="1"/>
</dbReference>
<dbReference type="SUPFAM" id="SSF48371">
    <property type="entry name" value="ARM repeat"/>
    <property type="match status" value="1"/>
</dbReference>
<comment type="caution">
    <text evidence="3">The sequence shown here is derived from an EMBL/GenBank/DDBJ whole genome shotgun (WGS) entry which is preliminary data.</text>
</comment>
<dbReference type="VEuPathDB" id="FungiDB:BTJ68_01322"/>
<gene>
    <name evidence="3" type="ORF">D0859_07166</name>
</gene>
<dbReference type="Proteomes" id="UP000281677">
    <property type="component" value="Unassembled WGS sequence"/>
</dbReference>
<dbReference type="PANTHER" id="PTHR13357:SF1">
    <property type="entry name" value="NCK-INTERACTING PROTEIN WITH SH3 DOMAIN"/>
    <property type="match status" value="1"/>
</dbReference>
<dbReference type="OrthoDB" id="445362at2759"/>
<dbReference type="InterPro" id="IPR018556">
    <property type="entry name" value="SPIN90/Ldb17_LRD"/>
</dbReference>